<evidence type="ECO:0000313" key="1">
    <source>
        <dbReference type="EMBL" id="SPJ23051.1"/>
    </source>
</evidence>
<evidence type="ECO:0000313" key="2">
    <source>
        <dbReference type="Proteomes" id="UP000244912"/>
    </source>
</evidence>
<gene>
    <name evidence="1" type="ORF">PAA8504_00856</name>
</gene>
<reference evidence="1 2" key="1">
    <citation type="submission" date="2018-03" db="EMBL/GenBank/DDBJ databases">
        <authorList>
            <person name="Keele B.F."/>
        </authorList>
    </citation>
    <scope>NUCLEOTIDE SEQUENCE [LARGE SCALE GENOMIC DNA]</scope>
    <source>
        <strain evidence="1 2">CECT 8504</strain>
    </source>
</reference>
<protein>
    <submittedName>
        <fullName evidence="1">Uncharacterized protein</fullName>
    </submittedName>
</protein>
<accession>A0A2R8BSD8</accession>
<dbReference type="Proteomes" id="UP000244912">
    <property type="component" value="Unassembled WGS sequence"/>
</dbReference>
<organism evidence="1 2">
    <name type="scientific">Palleronia abyssalis</name>
    <dbReference type="NCBI Taxonomy" id="1501240"/>
    <lineage>
        <taxon>Bacteria</taxon>
        <taxon>Pseudomonadati</taxon>
        <taxon>Pseudomonadota</taxon>
        <taxon>Alphaproteobacteria</taxon>
        <taxon>Rhodobacterales</taxon>
        <taxon>Roseobacteraceae</taxon>
        <taxon>Palleronia</taxon>
    </lineage>
</organism>
<dbReference type="AlphaFoldDB" id="A0A2R8BSD8"/>
<proteinExistence type="predicted"/>
<dbReference type="RefSeq" id="WP_108892921.1">
    <property type="nucleotide sequence ID" value="NZ_ONZF01000002.1"/>
</dbReference>
<sequence length="844" mass="91598">MTLTLAPVTGFFPQADGNKTIAQEVQFELSSEGIDTLGNATIPVRRIAAQLDEEGRFSVGLWPNSRGATDTYYRISLLRRPSGTENGWRRELGTIQVPESGGDVADLLSVGHTKLPGVLVSVVPEGDYHKVVAATETAKAEADRSVVKAEAAEMAASLAVNSAEASRRWANEAQNTEVEPGRFSALHYQARAEEIFLDAEKALATVRLETASRFNTVSDFMRAAQSGALNDFPDGAAFSAVAEGVTYLKESANSEDRHIDFCPDGGIALRVVARDGVLPISAFDPEPNAKDALGRAVRAMNLHGHRLRIDVPIEVAYETFEDIPKLADGAHLIFDAPITMKTFGVPVMWHENDGTAGNVTFERPQFRYSGTAQKTRPQLMIDFYNRTWTSAAPYSNRAQAALLFFRGSRVRIVGDFEARATDFSAPEKLIPRAFVMLRGPNGEAGNVYAGDFHFDGILFGIIGTGIDDFWIGDVYSDRWSQLDTSAYEWEAPAHVWYFTPNESGEYNIRIGNCYDSGREVGVPYVTGATSYKCTTRASTFQTGFLFSRRSQGIADLEVASASIGGGYWDGSLHKNSQLGGAKVARFADFNSGGSISVNFGSWFFRVPEDYNDYVQIDATRASGRFMFDVPGTKMGVPFIQGVMNRCDFDISLLMSQSQDTSHPVAVRIEGGGAANRFRIRTDSPQWDTLRVISQDKVSSSGNSVEIFEITTGSRRMIANFYEFQEVFFSEQVSATAGPAVSTKPLVPKGANLRSLSTRVVEALGQSGGISGYSVGTLGESSLFGSSGTGVNNGTDDKNWSRDASGWQKESFGIRLAALGGTFDGLGLIQVSGCYTSGSRNHDLV</sequence>
<name>A0A2R8BSD8_9RHOB</name>
<dbReference type="EMBL" id="ONZF01000002">
    <property type="protein sequence ID" value="SPJ23051.1"/>
    <property type="molecule type" value="Genomic_DNA"/>
</dbReference>
<keyword evidence="2" id="KW-1185">Reference proteome</keyword>
<dbReference type="OrthoDB" id="7866049at2"/>